<evidence type="ECO:0000256" key="9">
    <source>
        <dbReference type="ARBA" id="ARBA00022840"/>
    </source>
</evidence>
<keyword evidence="9" id="KW-0067">ATP-binding</keyword>
<feature type="domain" description="PAS" evidence="16">
    <location>
        <begin position="241"/>
        <end position="289"/>
    </location>
</feature>
<dbReference type="EC" id="2.7.13.3" evidence="3"/>
<dbReference type="RefSeq" id="WP_068847787.1">
    <property type="nucleotide sequence ID" value="NZ_LYDR01000086.1"/>
</dbReference>
<dbReference type="InterPro" id="IPR005467">
    <property type="entry name" value="His_kinase_dom"/>
</dbReference>
<dbReference type="Pfam" id="PF00512">
    <property type="entry name" value="HisKA"/>
    <property type="match status" value="1"/>
</dbReference>
<comment type="catalytic activity">
    <reaction evidence="1">
        <text>ATP + protein L-histidine = ADP + protein N-phospho-L-histidine.</text>
        <dbReference type="EC" id="2.7.13.3"/>
    </reaction>
</comment>
<dbReference type="PROSITE" id="PS50109">
    <property type="entry name" value="HIS_KIN"/>
    <property type="match status" value="1"/>
</dbReference>
<keyword evidence="13" id="KW-0175">Coiled coil</keyword>
<dbReference type="Pfam" id="PF02518">
    <property type="entry name" value="HATPase_c"/>
    <property type="match status" value="1"/>
</dbReference>
<dbReference type="SUPFAM" id="SSF55785">
    <property type="entry name" value="PYP-like sensor domain (PAS domain)"/>
    <property type="match status" value="1"/>
</dbReference>
<dbReference type="STRING" id="1841610.A6X21_22345"/>
<dbReference type="Gene3D" id="3.30.450.20">
    <property type="entry name" value="PAS domain"/>
    <property type="match status" value="1"/>
</dbReference>
<dbReference type="CDD" id="cd00082">
    <property type="entry name" value="HisKA"/>
    <property type="match status" value="1"/>
</dbReference>
<evidence type="ECO:0000313" key="17">
    <source>
        <dbReference type="EMBL" id="ODA31429.1"/>
    </source>
</evidence>
<dbReference type="InterPro" id="IPR035965">
    <property type="entry name" value="PAS-like_dom_sf"/>
</dbReference>
<dbReference type="InterPro" id="IPR004358">
    <property type="entry name" value="Sig_transdc_His_kin-like_C"/>
</dbReference>
<dbReference type="GO" id="GO:0000155">
    <property type="term" value="F:phosphorelay sensor kinase activity"/>
    <property type="evidence" value="ECO:0007669"/>
    <property type="project" value="InterPro"/>
</dbReference>
<keyword evidence="18" id="KW-1185">Reference proteome</keyword>
<evidence type="ECO:0000256" key="12">
    <source>
        <dbReference type="ARBA" id="ARBA00023136"/>
    </source>
</evidence>
<name>A0A1C3EDY3_9PLAN</name>
<dbReference type="Pfam" id="PF00989">
    <property type="entry name" value="PAS"/>
    <property type="match status" value="1"/>
</dbReference>
<evidence type="ECO:0000256" key="13">
    <source>
        <dbReference type="SAM" id="Coils"/>
    </source>
</evidence>
<evidence type="ECO:0000256" key="5">
    <source>
        <dbReference type="ARBA" id="ARBA00022679"/>
    </source>
</evidence>
<dbReference type="SMART" id="SM00387">
    <property type="entry name" value="HATPase_c"/>
    <property type="match status" value="1"/>
</dbReference>
<evidence type="ECO:0000256" key="4">
    <source>
        <dbReference type="ARBA" id="ARBA00022553"/>
    </source>
</evidence>
<dbReference type="PRINTS" id="PR00344">
    <property type="entry name" value="BCTRLSENSOR"/>
</dbReference>
<feature type="transmembrane region" description="Helical" evidence="14">
    <location>
        <begin position="16"/>
        <end position="34"/>
    </location>
</feature>
<evidence type="ECO:0000313" key="18">
    <source>
        <dbReference type="Proteomes" id="UP000094828"/>
    </source>
</evidence>
<dbReference type="Gene3D" id="1.10.287.130">
    <property type="match status" value="1"/>
</dbReference>
<dbReference type="AlphaFoldDB" id="A0A1C3EDY3"/>
<dbReference type="InterPro" id="IPR029095">
    <property type="entry name" value="NarX-like_N"/>
</dbReference>
<feature type="coiled-coil region" evidence="13">
    <location>
        <begin position="367"/>
        <end position="401"/>
    </location>
</feature>
<organism evidence="17 18">
    <name type="scientific">Planctopirus hydrillae</name>
    <dbReference type="NCBI Taxonomy" id="1841610"/>
    <lineage>
        <taxon>Bacteria</taxon>
        <taxon>Pseudomonadati</taxon>
        <taxon>Planctomycetota</taxon>
        <taxon>Planctomycetia</taxon>
        <taxon>Planctomycetales</taxon>
        <taxon>Planctomycetaceae</taxon>
        <taxon>Planctopirus</taxon>
    </lineage>
</organism>
<evidence type="ECO:0000256" key="2">
    <source>
        <dbReference type="ARBA" id="ARBA00004141"/>
    </source>
</evidence>
<keyword evidence="5" id="KW-0808">Transferase</keyword>
<dbReference type="InterPro" id="IPR003594">
    <property type="entry name" value="HATPase_dom"/>
</dbReference>
<evidence type="ECO:0000256" key="14">
    <source>
        <dbReference type="SAM" id="Phobius"/>
    </source>
</evidence>
<evidence type="ECO:0000256" key="11">
    <source>
        <dbReference type="ARBA" id="ARBA00023012"/>
    </source>
</evidence>
<feature type="domain" description="Histidine kinase" evidence="15">
    <location>
        <begin position="424"/>
        <end position="640"/>
    </location>
</feature>
<dbReference type="NCBIfam" id="TIGR00229">
    <property type="entry name" value="sensory_box"/>
    <property type="match status" value="1"/>
</dbReference>
<comment type="subcellular location">
    <subcellularLocation>
        <location evidence="2">Membrane</location>
        <topology evidence="2">Multi-pass membrane protein</topology>
    </subcellularLocation>
</comment>
<dbReference type="InterPro" id="IPR003661">
    <property type="entry name" value="HisK_dim/P_dom"/>
</dbReference>
<dbReference type="Proteomes" id="UP000094828">
    <property type="component" value="Unassembled WGS sequence"/>
</dbReference>
<dbReference type="SMART" id="SM00388">
    <property type="entry name" value="HisKA"/>
    <property type="match status" value="1"/>
</dbReference>
<dbReference type="InterPro" id="IPR036890">
    <property type="entry name" value="HATPase_C_sf"/>
</dbReference>
<dbReference type="GO" id="GO:0016020">
    <property type="term" value="C:membrane"/>
    <property type="evidence" value="ECO:0007669"/>
    <property type="project" value="UniProtKB-SubCell"/>
</dbReference>
<evidence type="ECO:0000259" key="15">
    <source>
        <dbReference type="PROSITE" id="PS50109"/>
    </source>
</evidence>
<dbReference type="InterPro" id="IPR000014">
    <property type="entry name" value="PAS"/>
</dbReference>
<evidence type="ECO:0000256" key="3">
    <source>
        <dbReference type="ARBA" id="ARBA00012438"/>
    </source>
</evidence>
<dbReference type="SUPFAM" id="SSF55874">
    <property type="entry name" value="ATPase domain of HSP90 chaperone/DNA topoisomerase II/histidine kinase"/>
    <property type="match status" value="1"/>
</dbReference>
<keyword evidence="10 14" id="KW-1133">Transmembrane helix</keyword>
<dbReference type="CDD" id="cd00130">
    <property type="entry name" value="PAS"/>
    <property type="match status" value="1"/>
</dbReference>
<dbReference type="GO" id="GO:0005524">
    <property type="term" value="F:ATP binding"/>
    <property type="evidence" value="ECO:0007669"/>
    <property type="project" value="UniProtKB-KW"/>
</dbReference>
<evidence type="ECO:0000256" key="8">
    <source>
        <dbReference type="ARBA" id="ARBA00022777"/>
    </source>
</evidence>
<dbReference type="Gene3D" id="3.30.565.10">
    <property type="entry name" value="Histidine kinase-like ATPase, C-terminal domain"/>
    <property type="match status" value="1"/>
</dbReference>
<dbReference type="PANTHER" id="PTHR43065">
    <property type="entry name" value="SENSOR HISTIDINE KINASE"/>
    <property type="match status" value="1"/>
</dbReference>
<evidence type="ECO:0000256" key="10">
    <source>
        <dbReference type="ARBA" id="ARBA00022989"/>
    </source>
</evidence>
<evidence type="ECO:0000259" key="16">
    <source>
        <dbReference type="PROSITE" id="PS50112"/>
    </source>
</evidence>
<evidence type="ECO:0000256" key="6">
    <source>
        <dbReference type="ARBA" id="ARBA00022692"/>
    </source>
</evidence>
<keyword evidence="11" id="KW-0902">Two-component regulatory system</keyword>
<dbReference type="InterPro" id="IPR036097">
    <property type="entry name" value="HisK_dim/P_sf"/>
</dbReference>
<dbReference type="EMBL" id="LYDR01000086">
    <property type="protein sequence ID" value="ODA31429.1"/>
    <property type="molecule type" value="Genomic_DNA"/>
</dbReference>
<dbReference type="SUPFAM" id="SSF47384">
    <property type="entry name" value="Homodimeric domain of signal transducing histidine kinase"/>
    <property type="match status" value="1"/>
</dbReference>
<reference evidence="17 18" key="1">
    <citation type="submission" date="2016-05" db="EMBL/GenBank/DDBJ databases">
        <title>Genomic and physiological characterization of Planctopirus sp. isolated from fresh water lake.</title>
        <authorList>
            <person name="Subhash Y."/>
            <person name="Ramana C."/>
        </authorList>
    </citation>
    <scope>NUCLEOTIDE SEQUENCE [LARGE SCALE GENOMIC DNA]</scope>
    <source>
        <strain evidence="17 18">JC280</strain>
    </source>
</reference>
<gene>
    <name evidence="17" type="ORF">A6X21_22345</name>
</gene>
<dbReference type="PANTHER" id="PTHR43065:SF46">
    <property type="entry name" value="C4-DICARBOXYLATE TRANSPORT SENSOR PROTEIN DCTB"/>
    <property type="match status" value="1"/>
</dbReference>
<keyword evidence="4" id="KW-0597">Phosphoprotein</keyword>
<accession>A0A1C3EDY3</accession>
<protein>
    <recommendedName>
        <fullName evidence="3">histidine kinase</fullName>
        <ecNumber evidence="3">2.7.13.3</ecNumber>
    </recommendedName>
</protein>
<dbReference type="Pfam" id="PF13675">
    <property type="entry name" value="PilJ"/>
    <property type="match status" value="1"/>
</dbReference>
<sequence length="653" mass="72776">MTQESEKLIQGLGRRYFVVLVVVASLLLVDQALLQPLLFRLNGFGPVINLAGRQRMLSQRMTKAALAIDLDPSQAEYWRRELRDSLDRWKTVHTGLLHGDAQLGLPPVRDARILHAFAELQPHFQKLSQAGEQAIQSASIPGEKRSTIDSDVSGTPQIPVLTTDDQRVAIQLLAAEPGYLEQMERVVDLFQIVAIEQVSWLRGLSLALMLGALSAMVALSWLVLKPANELIRSQWQRMRISETQFRSLVERMHDGLVVLDNDHCIHYVNDRFAQILFRTVDELKGSDIVSLAALPSQAELKKLLLNANVCSSSPCEIEWQLPESLKCITLTAVGYQELDDHGAKALFLIVTDISDRKLAEDRLKDAHRELEERVALRTGELRDANDELMHQIKERNLAEENSRRLMIQLAHANRVTSLGQLATGIAHEINQPLGAIAAYSEALPLVLQNPDQQSDEAARIARRIRDAALRAGSIVNRMRSFLRTSKSEMRLLSINPLIEEVLALCSNELSEQRIEVAKNTSDSEDLCFQGDAVQIQQVLMNLIRNSIQAMSGVSDLPRRLTITSFQEDKKLVLVVEDTGPGFQDNWLTTGPFPFHTTKSNGLGMGLSISQTLIHSHSGELTLENNSSGGARVSFKLAVIYDNSPSNVTHSFCR</sequence>
<evidence type="ECO:0000256" key="7">
    <source>
        <dbReference type="ARBA" id="ARBA00022741"/>
    </source>
</evidence>
<dbReference type="OrthoDB" id="7568856at2"/>
<proteinExistence type="predicted"/>
<dbReference type="PROSITE" id="PS50112">
    <property type="entry name" value="PAS"/>
    <property type="match status" value="1"/>
</dbReference>
<comment type="caution">
    <text evidence="17">The sequence shown here is derived from an EMBL/GenBank/DDBJ whole genome shotgun (WGS) entry which is preliminary data.</text>
</comment>
<keyword evidence="12 14" id="KW-0472">Membrane</keyword>
<keyword evidence="8" id="KW-0418">Kinase</keyword>
<dbReference type="InterPro" id="IPR013767">
    <property type="entry name" value="PAS_fold"/>
</dbReference>
<evidence type="ECO:0000256" key="1">
    <source>
        <dbReference type="ARBA" id="ARBA00000085"/>
    </source>
</evidence>
<keyword evidence="6 14" id="KW-0812">Transmembrane</keyword>
<dbReference type="GO" id="GO:0006355">
    <property type="term" value="P:regulation of DNA-templated transcription"/>
    <property type="evidence" value="ECO:0007669"/>
    <property type="project" value="InterPro"/>
</dbReference>
<dbReference type="SMART" id="SM00091">
    <property type="entry name" value="PAS"/>
    <property type="match status" value="1"/>
</dbReference>
<keyword evidence="7" id="KW-0547">Nucleotide-binding</keyword>